<accession>A0A4W4HBW6</accession>
<reference evidence="14" key="4">
    <citation type="submission" date="2025-08" db="UniProtKB">
        <authorList>
            <consortium name="Ensembl"/>
        </authorList>
    </citation>
    <scope>IDENTIFICATION</scope>
</reference>
<dbReference type="GeneTree" id="ENSGT00530000063692"/>
<dbReference type="RefSeq" id="XP_026883698.2">
    <property type="nucleotide sequence ID" value="XM_027027897.2"/>
</dbReference>
<evidence type="ECO:0000256" key="10">
    <source>
        <dbReference type="ARBA" id="ARBA00023242"/>
    </source>
</evidence>
<keyword evidence="4" id="KW-0963">Cytoplasm</keyword>
<dbReference type="GO" id="GO:0007088">
    <property type="term" value="P:regulation of mitotic nuclear division"/>
    <property type="evidence" value="ECO:0007669"/>
    <property type="project" value="InterPro"/>
</dbReference>
<dbReference type="InterPro" id="IPR036047">
    <property type="entry name" value="F-box-like_dom_sf"/>
</dbReference>
<feature type="region of interest" description="Disordered" evidence="12">
    <location>
        <begin position="1"/>
        <end position="66"/>
    </location>
</feature>
<dbReference type="InterPro" id="IPR044064">
    <property type="entry name" value="ZF_ZBR"/>
</dbReference>
<evidence type="ECO:0000256" key="9">
    <source>
        <dbReference type="ARBA" id="ARBA00022833"/>
    </source>
</evidence>
<keyword evidence="10" id="KW-0539">Nucleus</keyword>
<reference evidence="14" key="3">
    <citation type="submission" date="2020-05" db="EMBL/GenBank/DDBJ databases">
        <title>Electrophorus electricus (electric eel) genome, fEleEle1, primary haplotype.</title>
        <authorList>
            <person name="Myers G."/>
            <person name="Meyer A."/>
            <person name="Fedrigo O."/>
            <person name="Formenti G."/>
            <person name="Rhie A."/>
            <person name="Tracey A."/>
            <person name="Sims Y."/>
            <person name="Jarvis E.D."/>
        </authorList>
    </citation>
    <scope>NUCLEOTIDE SEQUENCE [LARGE SCALE GENOMIC DNA]</scope>
</reference>
<evidence type="ECO:0000313" key="15">
    <source>
        <dbReference type="Proteomes" id="UP000314983"/>
    </source>
</evidence>
<dbReference type="PROSITE" id="PS51872">
    <property type="entry name" value="ZF_ZBR"/>
    <property type="match status" value="1"/>
</dbReference>
<evidence type="ECO:0000256" key="3">
    <source>
        <dbReference type="ARBA" id="ARBA00004906"/>
    </source>
</evidence>
<keyword evidence="9" id="KW-0862">Zinc</keyword>
<keyword evidence="7" id="KW-0131">Cell cycle</keyword>
<evidence type="ECO:0000256" key="7">
    <source>
        <dbReference type="ARBA" id="ARBA00022776"/>
    </source>
</evidence>
<evidence type="ECO:0000256" key="1">
    <source>
        <dbReference type="ARBA" id="ARBA00004123"/>
    </source>
</evidence>
<protein>
    <recommendedName>
        <fullName evidence="13">ZBR-type domain-containing protein</fullName>
    </recommendedName>
</protein>
<dbReference type="PANTHER" id="PTHR15493:SF8">
    <property type="entry name" value="F-BOX ONLY PROTEIN 5"/>
    <property type="match status" value="1"/>
</dbReference>
<evidence type="ECO:0000256" key="11">
    <source>
        <dbReference type="PROSITE-ProRule" id="PRU01220"/>
    </source>
</evidence>
<dbReference type="GO" id="GO:0016567">
    <property type="term" value="P:protein ubiquitination"/>
    <property type="evidence" value="ECO:0007669"/>
    <property type="project" value="UniProtKB-UniPathway"/>
</dbReference>
<dbReference type="GO" id="GO:0005737">
    <property type="term" value="C:cytoplasm"/>
    <property type="evidence" value="ECO:0007669"/>
    <property type="project" value="UniProtKB-SubCell"/>
</dbReference>
<keyword evidence="5" id="KW-0479">Metal-binding</keyword>
<feature type="domain" description="ZBR-type" evidence="13">
    <location>
        <begin position="321"/>
        <end position="369"/>
    </location>
</feature>
<dbReference type="AlphaFoldDB" id="A0A4W4HBW6"/>
<evidence type="ECO:0000256" key="2">
    <source>
        <dbReference type="ARBA" id="ARBA00004496"/>
    </source>
</evidence>
<dbReference type="RefSeq" id="XP_026883692.2">
    <property type="nucleotide sequence ID" value="XM_027027891.2"/>
</dbReference>
<evidence type="ECO:0000256" key="8">
    <source>
        <dbReference type="ARBA" id="ARBA00022786"/>
    </source>
</evidence>
<dbReference type="GO" id="GO:0005634">
    <property type="term" value="C:nucleus"/>
    <property type="evidence" value="ECO:0007669"/>
    <property type="project" value="UniProtKB-SubCell"/>
</dbReference>
<reference evidence="15" key="2">
    <citation type="journal article" date="2017" name="Sci. Adv.">
        <title>A tail of two voltages: Proteomic comparison of the three electric organs of the electric eel.</title>
        <authorList>
            <person name="Traeger L.L."/>
            <person name="Sabat G."/>
            <person name="Barrett-Wilt G.A."/>
            <person name="Wells G.B."/>
            <person name="Sussman M.R."/>
        </authorList>
    </citation>
    <scope>NUCLEOTIDE SEQUENCE [LARGE SCALE GENOMIC DNA]</scope>
</reference>
<reference evidence="15" key="1">
    <citation type="journal article" date="2014" name="Science">
        <title>Nonhuman genetics. Genomic basis for the convergent evolution of electric organs.</title>
        <authorList>
            <person name="Gallant J.R."/>
            <person name="Traeger L.L."/>
            <person name="Volkening J.D."/>
            <person name="Moffett H."/>
            <person name="Chen P.H."/>
            <person name="Novina C.D."/>
            <person name="Phillips G.N.Jr."/>
            <person name="Anand R."/>
            <person name="Wells G.B."/>
            <person name="Pinch M."/>
            <person name="Guth R."/>
            <person name="Unguez G.A."/>
            <person name="Albert J.S."/>
            <person name="Zakon H.H."/>
            <person name="Samanta M.P."/>
            <person name="Sussman M.R."/>
        </authorList>
    </citation>
    <scope>NUCLEOTIDE SEQUENCE [LARGE SCALE GENOMIC DNA]</scope>
</reference>
<evidence type="ECO:0000313" key="14">
    <source>
        <dbReference type="Ensembl" id="ENSEEEP00000046039.2"/>
    </source>
</evidence>
<comment type="pathway">
    <text evidence="3">Protein modification; protein ubiquitination.</text>
</comment>
<dbReference type="SUPFAM" id="SSF81383">
    <property type="entry name" value="F-box domain"/>
    <property type="match status" value="1"/>
</dbReference>
<keyword evidence="7" id="KW-0132">Cell division</keyword>
<sequence length="395" mass="44033">MKCLNWSKTSAASRHTEKEKVEAATQLKGQATPRKICAANSGKAPRSPGAPTVFRHGDGNLKGPHNKENCKEKSYVEEIYNNEPILSSSSLAEDSGYLSLQNSQIDHGDTDTNCADAIERCSEETESRLSSDVCSDTKYACLPVLKFQEEVCKELAKNYRKKQSYDWTVIDKIAKNYGLHNVIGGKMGLDYVDILCGLLKKDMKHILTKILALLGEWDLINCKMVSKTWWKIIWQDEGAFQRCRRAEKILKAPARSVGSLSRDFGLSRVVFSCLQSVASSTPVHKTPKKTIHQTDSILSTPKPSRFTEFYEAAKSLKVHEELRCCRLCGSPARLNAAAQRAVCMRASCAFDFCSLCQSNYHGSAPCQRCVVRSLPRSQIEPVAGSARSKRNVRRL</sequence>
<proteinExistence type="predicted"/>
<dbReference type="Proteomes" id="UP000314983">
    <property type="component" value="Chromosome 11"/>
</dbReference>
<dbReference type="OMA" id="VVLSCMQ"/>
<evidence type="ECO:0000256" key="12">
    <source>
        <dbReference type="SAM" id="MobiDB-lite"/>
    </source>
</evidence>
<dbReference type="Ensembl" id="ENSEEET00000046547.2">
    <property type="protein sequence ID" value="ENSEEEP00000046039.2"/>
    <property type="gene ID" value="ENSEEEG00000021689.2"/>
</dbReference>
<feature type="compositionally biased region" description="Polar residues" evidence="12">
    <location>
        <begin position="1"/>
        <end position="13"/>
    </location>
</feature>
<keyword evidence="6 11" id="KW-0863">Zinc-finger</keyword>
<dbReference type="STRING" id="8005.ENSEEEP00000046039"/>
<evidence type="ECO:0000256" key="4">
    <source>
        <dbReference type="ARBA" id="ARBA00022490"/>
    </source>
</evidence>
<dbReference type="GO" id="GO:0008270">
    <property type="term" value="F:zinc ion binding"/>
    <property type="evidence" value="ECO:0007669"/>
    <property type="project" value="UniProtKB-KW"/>
</dbReference>
<keyword evidence="8" id="KW-0833">Ubl conjugation pathway</keyword>
<organism evidence="14 15">
    <name type="scientific">Electrophorus electricus</name>
    <name type="common">Electric eel</name>
    <name type="synonym">Gymnotus electricus</name>
    <dbReference type="NCBI Taxonomy" id="8005"/>
    <lineage>
        <taxon>Eukaryota</taxon>
        <taxon>Metazoa</taxon>
        <taxon>Chordata</taxon>
        <taxon>Craniata</taxon>
        <taxon>Vertebrata</taxon>
        <taxon>Euteleostomi</taxon>
        <taxon>Actinopterygii</taxon>
        <taxon>Neopterygii</taxon>
        <taxon>Teleostei</taxon>
        <taxon>Ostariophysi</taxon>
        <taxon>Gymnotiformes</taxon>
        <taxon>Gymnotoidei</taxon>
        <taxon>Gymnotidae</taxon>
        <taxon>Electrophorus</taxon>
    </lineage>
</organism>
<reference evidence="14" key="5">
    <citation type="submission" date="2025-09" db="UniProtKB">
        <authorList>
            <consortium name="Ensembl"/>
        </authorList>
    </citation>
    <scope>IDENTIFICATION</scope>
</reference>
<dbReference type="InterPro" id="IPR047147">
    <property type="entry name" value="FBX5_43"/>
</dbReference>
<keyword evidence="7" id="KW-0498">Mitosis</keyword>
<name>A0A4W4HBW6_ELEEL</name>
<dbReference type="GO" id="GO:0045835">
    <property type="term" value="P:negative regulation of meiotic nuclear division"/>
    <property type="evidence" value="ECO:0007669"/>
    <property type="project" value="InterPro"/>
</dbReference>
<gene>
    <name evidence="14" type="primary">FBXO5</name>
</gene>
<keyword evidence="15" id="KW-1185">Reference proteome</keyword>
<feature type="compositionally biased region" description="Basic and acidic residues" evidence="12">
    <location>
        <begin position="55"/>
        <end position="66"/>
    </location>
</feature>
<evidence type="ECO:0000259" key="13">
    <source>
        <dbReference type="PROSITE" id="PS51872"/>
    </source>
</evidence>
<dbReference type="PANTHER" id="PTHR15493">
    <property type="entry name" value="F-BOX ONLY PROTEIN 5 AND 43"/>
    <property type="match status" value="1"/>
</dbReference>
<comment type="subcellular location">
    <subcellularLocation>
        <location evidence="2">Cytoplasm</location>
    </subcellularLocation>
    <subcellularLocation>
        <location evidence="1">Nucleus</location>
    </subcellularLocation>
</comment>
<dbReference type="UniPathway" id="UPA00143"/>
<dbReference type="CDD" id="cd20348">
    <property type="entry name" value="BRcat_RBR_EMI"/>
    <property type="match status" value="1"/>
</dbReference>
<evidence type="ECO:0000256" key="5">
    <source>
        <dbReference type="ARBA" id="ARBA00022723"/>
    </source>
</evidence>
<evidence type="ECO:0000256" key="6">
    <source>
        <dbReference type="ARBA" id="ARBA00022771"/>
    </source>
</evidence>
<dbReference type="GeneID" id="113588625"/>
<dbReference type="Gene3D" id="2.20.25.20">
    <property type="match status" value="1"/>
</dbReference>